<dbReference type="GO" id="GO:0005737">
    <property type="term" value="C:cytoplasm"/>
    <property type="evidence" value="ECO:0007669"/>
    <property type="project" value="TreeGrafter"/>
</dbReference>
<feature type="region of interest" description="Disordered" evidence="1">
    <location>
        <begin position="480"/>
        <end position="521"/>
    </location>
</feature>
<name>A0A150GLQ2_GONPE</name>
<dbReference type="InterPro" id="IPR049916">
    <property type="entry name" value="WDR72-like"/>
</dbReference>
<proteinExistence type="predicted"/>
<feature type="compositionally biased region" description="Gly residues" evidence="1">
    <location>
        <begin position="235"/>
        <end position="247"/>
    </location>
</feature>
<accession>A0A150GLQ2</accession>
<evidence type="ECO:0000313" key="3">
    <source>
        <dbReference type="Proteomes" id="UP000075714"/>
    </source>
</evidence>
<feature type="region of interest" description="Disordered" evidence="1">
    <location>
        <begin position="637"/>
        <end position="672"/>
    </location>
</feature>
<reference evidence="3" key="1">
    <citation type="journal article" date="2016" name="Nat. Commun.">
        <title>The Gonium pectorale genome demonstrates co-option of cell cycle regulation during the evolution of multicellularity.</title>
        <authorList>
            <person name="Hanschen E.R."/>
            <person name="Marriage T.N."/>
            <person name="Ferris P.J."/>
            <person name="Hamaji T."/>
            <person name="Toyoda A."/>
            <person name="Fujiyama A."/>
            <person name="Neme R."/>
            <person name="Noguchi H."/>
            <person name="Minakuchi Y."/>
            <person name="Suzuki M."/>
            <person name="Kawai-Toyooka H."/>
            <person name="Smith D.R."/>
            <person name="Sparks H."/>
            <person name="Anderson J."/>
            <person name="Bakaric R."/>
            <person name="Luria V."/>
            <person name="Karger A."/>
            <person name="Kirschner M.W."/>
            <person name="Durand P.M."/>
            <person name="Michod R.E."/>
            <person name="Nozaki H."/>
            <person name="Olson B.J."/>
        </authorList>
    </citation>
    <scope>NUCLEOTIDE SEQUENCE [LARGE SCALE GENOMIC DNA]</scope>
    <source>
        <strain evidence="3">NIES-2863</strain>
    </source>
</reference>
<dbReference type="Proteomes" id="UP000075714">
    <property type="component" value="Unassembled WGS sequence"/>
</dbReference>
<organism evidence="2 3">
    <name type="scientific">Gonium pectorale</name>
    <name type="common">Green alga</name>
    <dbReference type="NCBI Taxonomy" id="33097"/>
    <lineage>
        <taxon>Eukaryota</taxon>
        <taxon>Viridiplantae</taxon>
        <taxon>Chlorophyta</taxon>
        <taxon>core chlorophytes</taxon>
        <taxon>Chlorophyceae</taxon>
        <taxon>CS clade</taxon>
        <taxon>Chlamydomonadales</taxon>
        <taxon>Volvocaceae</taxon>
        <taxon>Gonium</taxon>
    </lineage>
</organism>
<feature type="compositionally biased region" description="Low complexity" evidence="1">
    <location>
        <begin position="70"/>
        <end position="107"/>
    </location>
</feature>
<sequence length="672" mass="67446">MERSSGTCEAECFLLSVDVEGGCCLWDERSGRCVLRRAVPELAAAAFADMPRPEPFCASWLLAALPGARAPGQSNDAPTTGAAARRSAPACAGSSGSAAVRDSAGGESSHGGGGSHCNSSGGAEARPPVALVLDWRSLTVVQVLPMAPLQQLLPPELCSHAFDGRPPSPRASSSGDARDGGKGPLDGDVGSAAAAAMAAAGPAASSPAASPGDALLCVRVTCCSVPGPRQQLPGAQGGEGPSPGDGLGRPSVPGGERAGETLALVAAVTAAGTLCGCVVPCDPYRPPAWALGAAAPSCSGVQADAHEPLLAAALSKDLGVALLGAADAWLVLQARREQLPPWPPPPTPASPSSGRGPANQTQTLRMSYVPTCRISLMHQRPAGWRRPPALAAAPAYASHGSGPTDRNIRFEQTAKACDDGLPVSRKAPGGTSATYTVQGAIGAPPPDRPAADAAVPTIRAATHLRLLSCSLPPPVRPVCGAPEAAASQPGQGPSSQDPLRASPLDTTQRAAAQQQADGQDKPMLERLSFAEFLTPVSPLPRDGSLAAQALAVPGVLPPSGDGSGGSRPPPPSPLGCQAPEERAGPLALTHRGTEAESEQKLELIAEERSALRILGWDGSGRQQVVEVSAAGEVLAVEDLPAPPPPPQLAAGGAAGGAGFCDRRGGGKHAGRD</sequence>
<evidence type="ECO:0000256" key="1">
    <source>
        <dbReference type="SAM" id="MobiDB-lite"/>
    </source>
</evidence>
<dbReference type="OrthoDB" id="338622at2759"/>
<feature type="compositionally biased region" description="Basic and acidic residues" evidence="1">
    <location>
        <begin position="591"/>
        <end position="600"/>
    </location>
</feature>
<feature type="region of interest" description="Disordered" evidence="1">
    <location>
        <begin position="553"/>
        <end position="600"/>
    </location>
</feature>
<feature type="region of interest" description="Disordered" evidence="1">
    <location>
        <begin position="229"/>
        <end position="256"/>
    </location>
</feature>
<feature type="region of interest" description="Disordered" evidence="1">
    <location>
        <begin position="70"/>
        <end position="123"/>
    </location>
</feature>
<dbReference type="EMBL" id="LSYV01000016">
    <property type="protein sequence ID" value="KXZ50675.1"/>
    <property type="molecule type" value="Genomic_DNA"/>
</dbReference>
<gene>
    <name evidence="2" type="ORF">GPECTOR_15g359</name>
</gene>
<feature type="compositionally biased region" description="Basic and acidic residues" evidence="1">
    <location>
        <begin position="660"/>
        <end position="672"/>
    </location>
</feature>
<protein>
    <submittedName>
        <fullName evidence="2">Uncharacterized protein</fullName>
    </submittedName>
</protein>
<feature type="region of interest" description="Disordered" evidence="1">
    <location>
        <begin position="339"/>
        <end position="360"/>
    </location>
</feature>
<feature type="compositionally biased region" description="Pro residues" evidence="1">
    <location>
        <begin position="340"/>
        <end position="349"/>
    </location>
</feature>
<comment type="caution">
    <text evidence="2">The sequence shown here is derived from an EMBL/GenBank/DDBJ whole genome shotgun (WGS) entry which is preliminary data.</text>
</comment>
<dbReference type="PANTHER" id="PTHR44099:SF4">
    <property type="entry name" value="RABCONNECTIN-3B, ISOFORM A"/>
    <property type="match status" value="1"/>
</dbReference>
<evidence type="ECO:0000313" key="2">
    <source>
        <dbReference type="EMBL" id="KXZ50675.1"/>
    </source>
</evidence>
<dbReference type="AlphaFoldDB" id="A0A150GLQ2"/>
<feature type="compositionally biased region" description="Polar residues" evidence="1">
    <location>
        <begin position="488"/>
        <end position="497"/>
    </location>
</feature>
<dbReference type="PANTHER" id="PTHR44099">
    <property type="entry name" value="RABCONNECTIN-3B, ISOFORM A"/>
    <property type="match status" value="1"/>
</dbReference>
<feature type="region of interest" description="Disordered" evidence="1">
    <location>
        <begin position="160"/>
        <end position="188"/>
    </location>
</feature>
<keyword evidence="3" id="KW-1185">Reference proteome</keyword>